<dbReference type="Proteomes" id="UP000005540">
    <property type="component" value="Unassembled WGS sequence"/>
</dbReference>
<reference evidence="1 2" key="1">
    <citation type="submission" date="2009-04" db="EMBL/GenBank/DDBJ databases">
        <authorList>
            <person name="Reysenbach A.-L."/>
            <person name="Heidelberg J.F."/>
            <person name="Nelson W.C."/>
        </authorList>
    </citation>
    <scope>NUCLEOTIDE SEQUENCE [LARGE SCALE GENOMIC DNA]</scope>
    <source>
        <strain evidence="1 2">SS-5</strain>
    </source>
</reference>
<dbReference type="EMBL" id="ABZS01000062">
    <property type="protein sequence ID" value="EEP60702.1"/>
    <property type="molecule type" value="Genomic_DNA"/>
</dbReference>
<protein>
    <submittedName>
        <fullName evidence="1">Uncharacterized protein</fullName>
    </submittedName>
</protein>
<accession>C4FJP5</accession>
<keyword evidence="2" id="KW-1185">Reference proteome</keyword>
<comment type="caution">
    <text evidence="1">The sequence shown here is derived from an EMBL/GenBank/DDBJ whole genome shotgun (WGS) entry which is preliminary data.</text>
</comment>
<evidence type="ECO:0000313" key="2">
    <source>
        <dbReference type="Proteomes" id="UP000005540"/>
    </source>
</evidence>
<name>C4FJP5_9AQUI</name>
<dbReference type="RefSeq" id="WP_007546631.1">
    <property type="nucleotide sequence ID" value="NZ_ABZS01000062.1"/>
</dbReference>
<sequence length="102" mass="12016">MKCIKLDYLSIIKIRPTDNFVYFEGQGCFETVITFRSKQSYEVIITYYYKDFEEKIEVKGKSTSKICIPSDLFKIEIIKKPQDLEIIASSLNDYFDEMLSLN</sequence>
<organism evidence="1 2">
    <name type="scientific">Sulfurihydrogenibium yellowstonense SS-5</name>
    <dbReference type="NCBI Taxonomy" id="432331"/>
    <lineage>
        <taxon>Bacteria</taxon>
        <taxon>Pseudomonadati</taxon>
        <taxon>Aquificota</taxon>
        <taxon>Aquificia</taxon>
        <taxon>Aquificales</taxon>
        <taxon>Hydrogenothermaceae</taxon>
        <taxon>Sulfurihydrogenibium</taxon>
    </lineage>
</organism>
<evidence type="ECO:0000313" key="1">
    <source>
        <dbReference type="EMBL" id="EEP60702.1"/>
    </source>
</evidence>
<proteinExistence type="predicted"/>
<dbReference type="AlphaFoldDB" id="C4FJP5"/>
<gene>
    <name evidence="1" type="ORF">SULYE_0794</name>
</gene>